<dbReference type="InterPro" id="IPR011016">
    <property type="entry name" value="Znf_RING-CH"/>
</dbReference>
<evidence type="ECO:0000256" key="6">
    <source>
        <dbReference type="SAM" id="Phobius"/>
    </source>
</evidence>
<evidence type="ECO:0000256" key="4">
    <source>
        <dbReference type="PROSITE-ProRule" id="PRU00175"/>
    </source>
</evidence>
<comment type="caution">
    <text evidence="9">The sequence shown here is derived from an EMBL/GenBank/DDBJ whole genome shotgun (WGS) entry which is preliminary data.</text>
</comment>
<keyword evidence="10" id="KW-1185">Reference proteome</keyword>
<protein>
    <recommendedName>
        <fullName evidence="11">RING-CH-type domain-containing protein</fullName>
    </recommendedName>
</protein>
<feature type="region of interest" description="Disordered" evidence="5">
    <location>
        <begin position="179"/>
        <end position="278"/>
    </location>
</feature>
<evidence type="ECO:0000256" key="3">
    <source>
        <dbReference type="ARBA" id="ARBA00022833"/>
    </source>
</evidence>
<keyword evidence="6" id="KW-0472">Membrane</keyword>
<dbReference type="Proteomes" id="UP000751190">
    <property type="component" value="Unassembled WGS sequence"/>
</dbReference>
<keyword evidence="1" id="KW-0479">Metal-binding</keyword>
<dbReference type="Pfam" id="PF12906">
    <property type="entry name" value="RINGv"/>
    <property type="match status" value="1"/>
</dbReference>
<evidence type="ECO:0000259" key="8">
    <source>
        <dbReference type="PROSITE" id="PS51292"/>
    </source>
</evidence>
<feature type="domain" description="RING-type" evidence="7">
    <location>
        <begin position="24"/>
        <end position="76"/>
    </location>
</feature>
<feature type="transmembrane region" description="Helical" evidence="6">
    <location>
        <begin position="106"/>
        <end position="127"/>
    </location>
</feature>
<feature type="compositionally biased region" description="Basic and acidic residues" evidence="5">
    <location>
        <begin position="269"/>
        <end position="278"/>
    </location>
</feature>
<feature type="compositionally biased region" description="Low complexity" evidence="5">
    <location>
        <begin position="179"/>
        <end position="201"/>
    </location>
</feature>
<dbReference type="GO" id="GO:0008270">
    <property type="term" value="F:zinc ion binding"/>
    <property type="evidence" value="ECO:0007669"/>
    <property type="project" value="UniProtKB-KW"/>
</dbReference>
<gene>
    <name evidence="9" type="ORF">KFE25_004564</name>
</gene>
<evidence type="ECO:0000313" key="9">
    <source>
        <dbReference type="EMBL" id="KAG8458423.1"/>
    </source>
</evidence>
<dbReference type="EMBL" id="JAGTXO010000052">
    <property type="protein sequence ID" value="KAG8458423.1"/>
    <property type="molecule type" value="Genomic_DNA"/>
</dbReference>
<keyword evidence="6" id="KW-0812">Transmembrane</keyword>
<name>A0A8J6C8F2_DIALT</name>
<evidence type="ECO:0008006" key="11">
    <source>
        <dbReference type="Google" id="ProtNLM"/>
    </source>
</evidence>
<accession>A0A8J6C8F2</accession>
<dbReference type="InterPro" id="IPR013083">
    <property type="entry name" value="Znf_RING/FYVE/PHD"/>
</dbReference>
<keyword evidence="6" id="KW-1133">Transmembrane helix</keyword>
<evidence type="ECO:0000313" key="10">
    <source>
        <dbReference type="Proteomes" id="UP000751190"/>
    </source>
</evidence>
<evidence type="ECO:0000256" key="2">
    <source>
        <dbReference type="ARBA" id="ARBA00022771"/>
    </source>
</evidence>
<dbReference type="PROSITE" id="PS51292">
    <property type="entry name" value="ZF_RING_CH"/>
    <property type="match status" value="1"/>
</dbReference>
<dbReference type="PROSITE" id="PS50089">
    <property type="entry name" value="ZF_RING_2"/>
    <property type="match status" value="1"/>
</dbReference>
<keyword evidence="3" id="KW-0862">Zinc</keyword>
<proteinExistence type="predicted"/>
<evidence type="ECO:0000256" key="5">
    <source>
        <dbReference type="SAM" id="MobiDB-lite"/>
    </source>
</evidence>
<keyword evidence="2 4" id="KW-0863">Zinc-finger</keyword>
<dbReference type="Gene3D" id="3.30.40.10">
    <property type="entry name" value="Zinc/RING finger domain, C3HC4 (zinc finger)"/>
    <property type="match status" value="1"/>
</dbReference>
<dbReference type="AlphaFoldDB" id="A0A8J6C8F2"/>
<reference evidence="9" key="1">
    <citation type="submission" date="2021-05" db="EMBL/GenBank/DDBJ databases">
        <title>The genome of the haptophyte Pavlova lutheri (Diacronema luteri, Pavlovales) - a model for lipid biosynthesis in eukaryotic algae.</title>
        <authorList>
            <person name="Hulatt C.J."/>
            <person name="Posewitz M.C."/>
        </authorList>
    </citation>
    <scope>NUCLEOTIDE SEQUENCE</scope>
    <source>
        <strain evidence="9">NIVA-4/92</strain>
    </source>
</reference>
<evidence type="ECO:0000259" key="7">
    <source>
        <dbReference type="PROSITE" id="PS50089"/>
    </source>
</evidence>
<organism evidence="9 10">
    <name type="scientific">Diacronema lutheri</name>
    <name type="common">Unicellular marine alga</name>
    <name type="synonym">Monochrysis lutheri</name>
    <dbReference type="NCBI Taxonomy" id="2081491"/>
    <lineage>
        <taxon>Eukaryota</taxon>
        <taxon>Haptista</taxon>
        <taxon>Haptophyta</taxon>
        <taxon>Pavlovophyceae</taxon>
        <taxon>Pavlovales</taxon>
        <taxon>Pavlovaceae</taxon>
        <taxon>Diacronema</taxon>
    </lineage>
</organism>
<sequence>MHGSHGAGAGVAQRPAERSTGTACYICLEVHADSPLLARVCACVETRVHESCLQDFLNSEGRRALAGTERTRCPICCEQYRLHLASKAHDRVPMPPCWALVRKRNLAVGVALLAALVVLVATLASRISVVTSALLGMALASTGCLVTLWATVLPQLEASDPAECDAAVLVVVRGAPQAAEEPPAAEQPAGGCGGARAAAGATRVERGSDEPTASSTRAGDVPRAARGGAALSDGAKLPAEPGPPHARACAEPRTEGLHVAAAAAAAATDGREGGEEPS</sequence>
<dbReference type="InterPro" id="IPR001841">
    <property type="entry name" value="Znf_RING"/>
</dbReference>
<evidence type="ECO:0000256" key="1">
    <source>
        <dbReference type="ARBA" id="ARBA00022723"/>
    </source>
</evidence>
<feature type="domain" description="RING-CH-type" evidence="8">
    <location>
        <begin position="16"/>
        <end position="83"/>
    </location>
</feature>